<organism evidence="1 2">
    <name type="scientific">Funneliformis geosporum</name>
    <dbReference type="NCBI Taxonomy" id="1117311"/>
    <lineage>
        <taxon>Eukaryota</taxon>
        <taxon>Fungi</taxon>
        <taxon>Fungi incertae sedis</taxon>
        <taxon>Mucoromycota</taxon>
        <taxon>Glomeromycotina</taxon>
        <taxon>Glomeromycetes</taxon>
        <taxon>Glomerales</taxon>
        <taxon>Glomeraceae</taxon>
        <taxon>Funneliformis</taxon>
    </lineage>
</organism>
<dbReference type="AlphaFoldDB" id="A0A9W4X288"/>
<evidence type="ECO:0000313" key="2">
    <source>
        <dbReference type="Proteomes" id="UP001153678"/>
    </source>
</evidence>
<comment type="caution">
    <text evidence="1">The sequence shown here is derived from an EMBL/GenBank/DDBJ whole genome shotgun (WGS) entry which is preliminary data.</text>
</comment>
<feature type="non-terminal residue" evidence="1">
    <location>
        <position position="1"/>
    </location>
</feature>
<evidence type="ECO:0000313" key="1">
    <source>
        <dbReference type="EMBL" id="CAI2189885.1"/>
    </source>
</evidence>
<dbReference type="OrthoDB" id="2400204at2759"/>
<proteinExistence type="predicted"/>
<accession>A0A9W4X288</accession>
<keyword evidence="2" id="KW-1185">Reference proteome</keyword>
<dbReference type="Proteomes" id="UP001153678">
    <property type="component" value="Unassembled WGS sequence"/>
</dbReference>
<gene>
    <name evidence="1" type="ORF">FWILDA_LOCUS14301</name>
</gene>
<protein>
    <submittedName>
        <fullName evidence="1">3609_t:CDS:1</fullName>
    </submittedName>
</protein>
<dbReference type="EMBL" id="CAMKVN010006111">
    <property type="protein sequence ID" value="CAI2189885.1"/>
    <property type="molecule type" value="Genomic_DNA"/>
</dbReference>
<name>A0A9W4X288_9GLOM</name>
<reference evidence="1" key="1">
    <citation type="submission" date="2022-08" db="EMBL/GenBank/DDBJ databases">
        <authorList>
            <person name="Kallberg Y."/>
            <person name="Tangrot J."/>
            <person name="Rosling A."/>
        </authorList>
    </citation>
    <scope>NUCLEOTIDE SEQUENCE</scope>
    <source>
        <strain evidence="1">Wild A</strain>
    </source>
</reference>
<sequence>VLVESSLAIVALESSLAIIFEDKLTFVSHPPILFRKYKFVTNDDDDEFWADDEDDEDDESCDDDDDWWDPRKTYTGWDYIAHFGEDSWDKLYQARLARHRNILLRLFTRRLPNLSEHERNGLFDAFSRSREFGIDEHNSLLDALAHPKEGLNLSKYDELGLY</sequence>